<dbReference type="OrthoDB" id="9795573at2"/>
<evidence type="ECO:0000256" key="4">
    <source>
        <dbReference type="ARBA" id="ARBA00023172"/>
    </source>
</evidence>
<evidence type="ECO:0000259" key="7">
    <source>
        <dbReference type="PROSITE" id="PS51900"/>
    </source>
</evidence>
<evidence type="ECO:0000259" key="6">
    <source>
        <dbReference type="PROSITE" id="PS51898"/>
    </source>
</evidence>
<organism evidence="8 9">
    <name type="scientific">Marinobacter nauticus</name>
    <name type="common">Marinobacter hydrocarbonoclasticus</name>
    <name type="synonym">Marinobacter aquaeolei</name>
    <dbReference type="NCBI Taxonomy" id="2743"/>
    <lineage>
        <taxon>Bacteria</taxon>
        <taxon>Pseudomonadati</taxon>
        <taxon>Pseudomonadota</taxon>
        <taxon>Gammaproteobacteria</taxon>
        <taxon>Pseudomonadales</taxon>
        <taxon>Marinobacteraceae</taxon>
        <taxon>Marinobacter</taxon>
    </lineage>
</organism>
<dbReference type="Pfam" id="PF00589">
    <property type="entry name" value="Phage_integrase"/>
    <property type="match status" value="1"/>
</dbReference>
<evidence type="ECO:0000256" key="1">
    <source>
        <dbReference type="ARBA" id="ARBA00008857"/>
    </source>
</evidence>
<dbReference type="PANTHER" id="PTHR30349">
    <property type="entry name" value="PHAGE INTEGRASE-RELATED"/>
    <property type="match status" value="1"/>
</dbReference>
<name>A0A1M2V0T6_MARNT</name>
<dbReference type="GO" id="GO:0015074">
    <property type="term" value="P:DNA integration"/>
    <property type="evidence" value="ECO:0007669"/>
    <property type="project" value="UniProtKB-KW"/>
</dbReference>
<evidence type="ECO:0000256" key="2">
    <source>
        <dbReference type="ARBA" id="ARBA00022908"/>
    </source>
</evidence>
<accession>A0A1M2V0T6</accession>
<evidence type="ECO:0000256" key="3">
    <source>
        <dbReference type="ARBA" id="ARBA00023125"/>
    </source>
</evidence>
<dbReference type="EMBL" id="MPKY01000001">
    <property type="protein sequence ID" value="OJT01190.1"/>
    <property type="molecule type" value="Genomic_DNA"/>
</dbReference>
<protein>
    <submittedName>
        <fullName evidence="8">Integrase</fullName>
    </submittedName>
</protein>
<comment type="similarity">
    <text evidence="1">Belongs to the 'phage' integrase family.</text>
</comment>
<gene>
    <name evidence="8" type="ORF">BEE62_14660</name>
</gene>
<feature type="domain" description="Core-binding (CB)" evidence="7">
    <location>
        <begin position="61"/>
        <end position="139"/>
    </location>
</feature>
<dbReference type="InterPro" id="IPR010998">
    <property type="entry name" value="Integrase_recombinase_N"/>
</dbReference>
<comment type="caution">
    <text evidence="8">The sequence shown here is derived from an EMBL/GenBank/DDBJ whole genome shotgun (WGS) entry which is preliminary data.</text>
</comment>
<dbReference type="InterPro" id="IPR013762">
    <property type="entry name" value="Integrase-like_cat_sf"/>
</dbReference>
<dbReference type="PANTHER" id="PTHR30349:SF64">
    <property type="entry name" value="PROPHAGE INTEGRASE INTD-RELATED"/>
    <property type="match status" value="1"/>
</dbReference>
<dbReference type="PROSITE" id="PS51900">
    <property type="entry name" value="CB"/>
    <property type="match status" value="1"/>
</dbReference>
<dbReference type="GO" id="GO:0003677">
    <property type="term" value="F:DNA binding"/>
    <property type="evidence" value="ECO:0007669"/>
    <property type="project" value="UniProtKB-UniRule"/>
</dbReference>
<dbReference type="Pfam" id="PF02899">
    <property type="entry name" value="Phage_int_SAM_1"/>
    <property type="match status" value="1"/>
</dbReference>
<dbReference type="InterPro" id="IPR050090">
    <property type="entry name" value="Tyrosine_recombinase_XerCD"/>
</dbReference>
<dbReference type="GO" id="GO:0006310">
    <property type="term" value="P:DNA recombination"/>
    <property type="evidence" value="ECO:0007669"/>
    <property type="project" value="UniProtKB-KW"/>
</dbReference>
<feature type="domain" description="Tyr recombinase" evidence="6">
    <location>
        <begin position="166"/>
        <end position="337"/>
    </location>
</feature>
<dbReference type="InterPro" id="IPR002104">
    <property type="entry name" value="Integrase_catalytic"/>
</dbReference>
<dbReference type="InterPro" id="IPR004107">
    <property type="entry name" value="Integrase_SAM-like_N"/>
</dbReference>
<dbReference type="InterPro" id="IPR011010">
    <property type="entry name" value="DNA_brk_join_enz"/>
</dbReference>
<keyword evidence="4" id="KW-0233">DNA recombination</keyword>
<evidence type="ECO:0000313" key="8">
    <source>
        <dbReference type="EMBL" id="OJT01190.1"/>
    </source>
</evidence>
<proteinExistence type="inferred from homology"/>
<keyword evidence="9" id="KW-1185">Reference proteome</keyword>
<dbReference type="Proteomes" id="UP000183986">
    <property type="component" value="Unassembled WGS sequence"/>
</dbReference>
<dbReference type="SUPFAM" id="SSF56349">
    <property type="entry name" value="DNA breaking-rejoining enzymes"/>
    <property type="match status" value="1"/>
</dbReference>
<evidence type="ECO:0000256" key="5">
    <source>
        <dbReference type="PROSITE-ProRule" id="PRU01248"/>
    </source>
</evidence>
<dbReference type="Gene3D" id="1.10.443.10">
    <property type="entry name" value="Intergrase catalytic core"/>
    <property type="match status" value="1"/>
</dbReference>
<keyword evidence="3 5" id="KW-0238">DNA-binding</keyword>
<dbReference type="Gene3D" id="1.10.150.130">
    <property type="match status" value="1"/>
</dbReference>
<dbReference type="PROSITE" id="PS51898">
    <property type="entry name" value="TYR_RECOMBINASE"/>
    <property type="match status" value="1"/>
</dbReference>
<sequence length="371" mass="42178">MSKNGNGLRLRGGIWHIEKRVNGRRLRESTGTGSRVEAEQYLIRRLEEIRQQSVYGVRPNRIWREAALKYVKDHKHKRSIKRDVQDLKALDGYIGKLPVNHVHAGSLQKFIDARRKEGVKAATVNRSLAVARRILRLCAELWRDECGMTWLDTAPMIPDVDWQDSREPAPITWAEQGRLFQELPNHLKDMAEFAVHTGCRESEICALRWEWEVSLPDNGFGFILPARVTKNGCDRLVVLNATARAVVNRQRGKHTESVFTFQQRPVASIFNNGWRKGRKKAGLGHVRGHDLRHTFGRRLRAAGVSEETRAELLGHKRGSVTTHYSAAEVAELVRAVELIAEKTGPDSDGVAVVKFRFGHKMPTETKKRVTT</sequence>
<dbReference type="RefSeq" id="WP_072677955.1">
    <property type="nucleotide sequence ID" value="NZ_MPKY01000001.1"/>
</dbReference>
<dbReference type="AlphaFoldDB" id="A0A1M2V0T6"/>
<keyword evidence="2" id="KW-0229">DNA integration</keyword>
<evidence type="ECO:0000313" key="9">
    <source>
        <dbReference type="Proteomes" id="UP000183986"/>
    </source>
</evidence>
<dbReference type="InterPro" id="IPR044068">
    <property type="entry name" value="CB"/>
</dbReference>
<reference evidence="8" key="1">
    <citation type="submission" date="2016-11" db="EMBL/GenBank/DDBJ databases">
        <title>Draft Genome Sequence of Marinobacter hydrocarbonoclasticus strain STW2, a polyaromatic aromatic hydrocarbon degrading and denitrifying bacterium from rhizosphere of Seagrass Enhalus acodoides.</title>
        <authorList>
            <person name="Ling J."/>
            <person name="Dong J."/>
        </authorList>
    </citation>
    <scope>NUCLEOTIDE SEQUENCE [LARGE SCALE GENOMIC DNA]</scope>
    <source>
        <strain evidence="8">STW2</strain>
    </source>
</reference>
<dbReference type="CDD" id="cd00796">
    <property type="entry name" value="INT_Rci_Hp1_C"/>
    <property type="match status" value="1"/>
</dbReference>